<accession>A0A315ZI90</accession>
<evidence type="ECO:0000313" key="3">
    <source>
        <dbReference type="Proteomes" id="UP000245535"/>
    </source>
</evidence>
<keyword evidence="1" id="KW-1133">Transmembrane helix</keyword>
<keyword evidence="1" id="KW-0812">Transmembrane</keyword>
<dbReference type="AlphaFoldDB" id="A0A315ZI90"/>
<protein>
    <submittedName>
        <fullName evidence="2">Putative F0F1-ATPase subunit (Ca2+/Mg2+ transporter)</fullName>
    </submittedName>
</protein>
<sequence length="72" mass="8393">MNEEFDKQKRNVNKFAKFSSLAFEMLAPILMGALGGRKLDEWQELETPVWTIVLTLLGVTASMYQLWRRTKD</sequence>
<dbReference type="OrthoDB" id="9798708at2"/>
<proteinExistence type="predicted"/>
<evidence type="ECO:0000256" key="1">
    <source>
        <dbReference type="SAM" id="Phobius"/>
    </source>
</evidence>
<keyword evidence="3" id="KW-1185">Reference proteome</keyword>
<gene>
    <name evidence="2" type="ORF">BC781_1011420</name>
</gene>
<feature type="transmembrane region" description="Helical" evidence="1">
    <location>
        <begin position="47"/>
        <end position="67"/>
    </location>
</feature>
<comment type="caution">
    <text evidence="2">The sequence shown here is derived from an EMBL/GenBank/DDBJ whole genome shotgun (WGS) entry which is preliminary data.</text>
</comment>
<feature type="transmembrane region" description="Helical" evidence="1">
    <location>
        <begin position="15"/>
        <end position="35"/>
    </location>
</feature>
<dbReference type="Proteomes" id="UP000245535">
    <property type="component" value="Unassembled WGS sequence"/>
</dbReference>
<keyword evidence="1" id="KW-0472">Membrane</keyword>
<organism evidence="2 3">
    <name type="scientific">Sediminitomix flava</name>
    <dbReference type="NCBI Taxonomy" id="379075"/>
    <lineage>
        <taxon>Bacteria</taxon>
        <taxon>Pseudomonadati</taxon>
        <taxon>Bacteroidota</taxon>
        <taxon>Cytophagia</taxon>
        <taxon>Cytophagales</taxon>
        <taxon>Flammeovirgaceae</taxon>
        <taxon>Sediminitomix</taxon>
    </lineage>
</organism>
<dbReference type="RefSeq" id="WP_109616477.1">
    <property type="nucleotide sequence ID" value="NZ_QGDO01000001.1"/>
</dbReference>
<dbReference type="EMBL" id="QGDO01000001">
    <property type="protein sequence ID" value="PWJ45022.1"/>
    <property type="molecule type" value="Genomic_DNA"/>
</dbReference>
<reference evidence="2 3" key="1">
    <citation type="submission" date="2018-03" db="EMBL/GenBank/DDBJ databases">
        <title>Genomic Encyclopedia of Archaeal and Bacterial Type Strains, Phase II (KMG-II): from individual species to whole genera.</title>
        <authorList>
            <person name="Goeker M."/>
        </authorList>
    </citation>
    <scope>NUCLEOTIDE SEQUENCE [LARGE SCALE GENOMIC DNA]</scope>
    <source>
        <strain evidence="2 3">DSM 28229</strain>
    </source>
</reference>
<evidence type="ECO:0000313" key="2">
    <source>
        <dbReference type="EMBL" id="PWJ45022.1"/>
    </source>
</evidence>
<dbReference type="Pfam" id="PF09527">
    <property type="entry name" value="ATPase_gene1"/>
    <property type="match status" value="1"/>
</dbReference>
<name>A0A315ZI90_SEDFL</name>
<dbReference type="InterPro" id="IPR032820">
    <property type="entry name" value="ATPase_put"/>
</dbReference>